<protein>
    <submittedName>
        <fullName evidence="2">Uncharacterized protein</fullName>
    </submittedName>
</protein>
<proteinExistence type="predicted"/>
<evidence type="ECO:0000256" key="1">
    <source>
        <dbReference type="SAM" id="MobiDB-lite"/>
    </source>
</evidence>
<organism evidence="2 3">
    <name type="scientific">Vespula vulgaris</name>
    <name type="common">Yellow jacket</name>
    <name type="synonym">Wasp</name>
    <dbReference type="NCBI Taxonomy" id="7454"/>
    <lineage>
        <taxon>Eukaryota</taxon>
        <taxon>Metazoa</taxon>
        <taxon>Ecdysozoa</taxon>
        <taxon>Arthropoda</taxon>
        <taxon>Hexapoda</taxon>
        <taxon>Insecta</taxon>
        <taxon>Pterygota</taxon>
        <taxon>Neoptera</taxon>
        <taxon>Endopterygota</taxon>
        <taxon>Hymenoptera</taxon>
        <taxon>Apocrita</taxon>
        <taxon>Aculeata</taxon>
        <taxon>Vespoidea</taxon>
        <taxon>Vespidae</taxon>
        <taxon>Vespinae</taxon>
        <taxon>Vespula</taxon>
    </lineage>
</organism>
<feature type="compositionally biased region" description="Gly residues" evidence="1">
    <location>
        <begin position="42"/>
        <end position="75"/>
    </location>
</feature>
<sequence length="148" mass="16197">MMTKTNDVKEEEKVEKKVEKKKKKKKKLRALPLFARLRDKGQSGGDGGNGGGDDGGGGGGGDGGGDGDGDGGGSSLTGKINLAREYRERPRREFAKEASIWVLVIAEYYVYISSLQMEELRKYCCCSNRKVFFGRSSGCRKSYITKIL</sequence>
<dbReference type="AlphaFoldDB" id="A0A834KRU4"/>
<reference evidence="2" key="1">
    <citation type="journal article" date="2020" name="G3 (Bethesda)">
        <title>High-Quality Assemblies for Three Invasive Social Wasps from the &lt;i&gt;Vespula&lt;/i&gt; Genus.</title>
        <authorList>
            <person name="Harrop T.W.R."/>
            <person name="Guhlin J."/>
            <person name="McLaughlin G.M."/>
            <person name="Permina E."/>
            <person name="Stockwell P."/>
            <person name="Gilligan J."/>
            <person name="Le Lec M.F."/>
            <person name="Gruber M.A.M."/>
            <person name="Quinn O."/>
            <person name="Lovegrove M."/>
            <person name="Duncan E.J."/>
            <person name="Remnant E.J."/>
            <person name="Van Eeckhoven J."/>
            <person name="Graham B."/>
            <person name="Knapp R.A."/>
            <person name="Langford K.W."/>
            <person name="Kronenberg Z."/>
            <person name="Press M.O."/>
            <person name="Eacker S.M."/>
            <person name="Wilson-Rankin E.E."/>
            <person name="Purcell J."/>
            <person name="Lester P.J."/>
            <person name="Dearden P.K."/>
        </authorList>
    </citation>
    <scope>NUCLEOTIDE SEQUENCE</scope>
    <source>
        <strain evidence="2">Marl-1</strain>
    </source>
</reference>
<feature type="compositionally biased region" description="Basic and acidic residues" evidence="1">
    <location>
        <begin position="1"/>
        <end position="18"/>
    </location>
</feature>
<evidence type="ECO:0000313" key="3">
    <source>
        <dbReference type="Proteomes" id="UP000614350"/>
    </source>
</evidence>
<name>A0A834KRU4_VESVU</name>
<accession>A0A834KRU4</accession>
<feature type="region of interest" description="Disordered" evidence="1">
    <location>
        <begin position="1"/>
        <end position="79"/>
    </location>
</feature>
<feature type="compositionally biased region" description="Basic residues" evidence="1">
    <location>
        <begin position="19"/>
        <end position="29"/>
    </location>
</feature>
<dbReference type="Proteomes" id="UP000614350">
    <property type="component" value="Unassembled WGS sequence"/>
</dbReference>
<dbReference type="EMBL" id="JACSEA010000001">
    <property type="protein sequence ID" value="KAF7411727.1"/>
    <property type="molecule type" value="Genomic_DNA"/>
</dbReference>
<evidence type="ECO:0000313" key="2">
    <source>
        <dbReference type="EMBL" id="KAF7411727.1"/>
    </source>
</evidence>
<gene>
    <name evidence="2" type="ORF">HZH66_000623</name>
</gene>
<keyword evidence="3" id="KW-1185">Reference proteome</keyword>
<comment type="caution">
    <text evidence="2">The sequence shown here is derived from an EMBL/GenBank/DDBJ whole genome shotgun (WGS) entry which is preliminary data.</text>
</comment>